<gene>
    <name evidence="1" type="ORF">LCGC14_1608180</name>
</gene>
<reference evidence="1" key="1">
    <citation type="journal article" date="2015" name="Nature">
        <title>Complex archaea that bridge the gap between prokaryotes and eukaryotes.</title>
        <authorList>
            <person name="Spang A."/>
            <person name="Saw J.H."/>
            <person name="Jorgensen S.L."/>
            <person name="Zaremba-Niedzwiedzka K."/>
            <person name="Martijn J."/>
            <person name="Lind A.E."/>
            <person name="van Eijk R."/>
            <person name="Schleper C."/>
            <person name="Guy L."/>
            <person name="Ettema T.J."/>
        </authorList>
    </citation>
    <scope>NUCLEOTIDE SEQUENCE</scope>
</reference>
<dbReference type="AlphaFoldDB" id="A0A0F9IVQ9"/>
<organism evidence="1">
    <name type="scientific">marine sediment metagenome</name>
    <dbReference type="NCBI Taxonomy" id="412755"/>
    <lineage>
        <taxon>unclassified sequences</taxon>
        <taxon>metagenomes</taxon>
        <taxon>ecological metagenomes</taxon>
    </lineage>
</organism>
<evidence type="ECO:0000313" key="1">
    <source>
        <dbReference type="EMBL" id="KKM24129.1"/>
    </source>
</evidence>
<name>A0A0F9IVQ9_9ZZZZ</name>
<sequence length="22" mass="2488">FILGSPRQILSIIIKTDNINMT</sequence>
<proteinExistence type="predicted"/>
<protein>
    <submittedName>
        <fullName evidence="1">Uncharacterized protein</fullName>
    </submittedName>
</protein>
<dbReference type="EMBL" id="LAZR01012988">
    <property type="protein sequence ID" value="KKM24129.1"/>
    <property type="molecule type" value="Genomic_DNA"/>
</dbReference>
<feature type="non-terminal residue" evidence="1">
    <location>
        <position position="1"/>
    </location>
</feature>
<comment type="caution">
    <text evidence="1">The sequence shown here is derived from an EMBL/GenBank/DDBJ whole genome shotgun (WGS) entry which is preliminary data.</text>
</comment>
<accession>A0A0F9IVQ9</accession>